<protein>
    <recommendedName>
        <fullName evidence="3">PX domain-containing protein</fullName>
    </recommendedName>
</protein>
<dbReference type="PROSITE" id="PS50195">
    <property type="entry name" value="PX"/>
    <property type="match status" value="2"/>
</dbReference>
<comment type="caution">
    <text evidence="4">The sequence shown here is derived from an EMBL/GenBank/DDBJ whole genome shotgun (WGS) entry which is preliminary data.</text>
</comment>
<evidence type="ECO:0000313" key="5">
    <source>
        <dbReference type="Proteomes" id="UP000688137"/>
    </source>
</evidence>
<dbReference type="CDD" id="cd06093">
    <property type="entry name" value="PX_domain"/>
    <property type="match status" value="2"/>
</dbReference>
<dbReference type="InterPro" id="IPR001683">
    <property type="entry name" value="PX_dom"/>
</dbReference>
<dbReference type="OMA" id="NIFHNIE"/>
<evidence type="ECO:0000256" key="2">
    <source>
        <dbReference type="SAM" id="Phobius"/>
    </source>
</evidence>
<feature type="transmembrane region" description="Helical" evidence="2">
    <location>
        <begin position="48"/>
        <end position="72"/>
    </location>
</feature>
<gene>
    <name evidence="4" type="ORF">PPRIM_AZ9-3.1.T0060222</name>
</gene>
<keyword evidence="1" id="KW-0175">Coiled coil</keyword>
<name>A0A8S1JUM5_PARPR</name>
<feature type="domain" description="PX" evidence="3">
    <location>
        <begin position="356"/>
        <end position="466"/>
    </location>
</feature>
<dbReference type="FunFam" id="3.30.1520.10:FF:000112">
    <property type="entry name" value="Uncharacterized protein"/>
    <property type="match status" value="1"/>
</dbReference>
<feature type="transmembrane region" description="Helical" evidence="2">
    <location>
        <begin position="138"/>
        <end position="160"/>
    </location>
</feature>
<keyword evidence="2" id="KW-1133">Transmembrane helix</keyword>
<keyword evidence="2" id="KW-0812">Transmembrane</keyword>
<keyword evidence="2" id="KW-0472">Membrane</keyword>
<dbReference type="Pfam" id="PF00787">
    <property type="entry name" value="PX"/>
    <property type="match status" value="2"/>
</dbReference>
<dbReference type="EMBL" id="CAJJDM010000003">
    <property type="protein sequence ID" value="CAD8044140.1"/>
    <property type="molecule type" value="Genomic_DNA"/>
</dbReference>
<sequence length="634" mass="75531">MPIQNALIIFSYLLPASISVLYILGMAARFYDLHSNIQAEPIPFNYSIILRITLLTLDITAEFIEFILMIIQDGHQNYFISGVLFVNISAIIMQIILMSYEYKKQVPLFFAHKIYWVLNWLFLSITFTLIIINNGYKVAYSLLLFRVADYTFLIIFTIFIRRQDLAEFETLGFWRNQLPMIDLSESQRPRVSTVNNMQSSFFLRIVVKKQWNILDNDFEVKLEIIIVGTDKQYKLKKKISEILLHHQQYVIENNDYFELHSNDLLQMNFLIKQIQESQDLLLINYIQRYFDFIISKLELITPCFVDFIQLQLSERQLIDEIKLANSTQNLHKSSILVRKIQTNKRYKWDIQSQYLPYLDIKITEFQTIKNLTETYVQYTIMTQFADETLMVQRRFKEFYEFSEILKNIIEVKSFPPFPQKSLIKISNEEIEERKQDLEIFMKILLNDRQYHISALFKFIEMSQYQIDQIKNLQVKVIKESELIKKLQIKNTGFEEVVGKDNEKFIRYSFTIENGDSKHIIWKRFSQFDELHSILKQRYPLLPQLPYKTTAALQQINPIIRSVNLQQYLLDLIKVPTIGENGHLRQFLEVRNFENNMNESGFGGSISQFDNILQKLDNNTQDIEQLENMRNRIWQ</sequence>
<evidence type="ECO:0000313" key="4">
    <source>
        <dbReference type="EMBL" id="CAD8044140.1"/>
    </source>
</evidence>
<keyword evidence="5" id="KW-1185">Reference proteome</keyword>
<proteinExistence type="predicted"/>
<dbReference type="SMART" id="SM00312">
    <property type="entry name" value="PX"/>
    <property type="match status" value="2"/>
</dbReference>
<dbReference type="GO" id="GO:0005768">
    <property type="term" value="C:endosome"/>
    <property type="evidence" value="ECO:0007669"/>
    <property type="project" value="TreeGrafter"/>
</dbReference>
<feature type="transmembrane region" description="Helical" evidence="2">
    <location>
        <begin position="6"/>
        <end position="27"/>
    </location>
</feature>
<accession>A0A8S1JUM5</accession>
<organism evidence="4 5">
    <name type="scientific">Paramecium primaurelia</name>
    <dbReference type="NCBI Taxonomy" id="5886"/>
    <lineage>
        <taxon>Eukaryota</taxon>
        <taxon>Sar</taxon>
        <taxon>Alveolata</taxon>
        <taxon>Ciliophora</taxon>
        <taxon>Intramacronucleata</taxon>
        <taxon>Oligohymenophorea</taxon>
        <taxon>Peniculida</taxon>
        <taxon>Parameciidae</taxon>
        <taxon>Paramecium</taxon>
    </lineage>
</organism>
<dbReference type="PANTHER" id="PTHR10555:SF170">
    <property type="entry name" value="FI18122P1"/>
    <property type="match status" value="1"/>
</dbReference>
<feature type="transmembrane region" description="Helical" evidence="2">
    <location>
        <begin position="78"/>
        <end position="102"/>
    </location>
</feature>
<reference evidence="4" key="1">
    <citation type="submission" date="2021-01" db="EMBL/GenBank/DDBJ databases">
        <authorList>
            <consortium name="Genoscope - CEA"/>
            <person name="William W."/>
        </authorList>
    </citation>
    <scope>NUCLEOTIDE SEQUENCE</scope>
</reference>
<dbReference type="PANTHER" id="PTHR10555">
    <property type="entry name" value="SORTING NEXIN"/>
    <property type="match status" value="1"/>
</dbReference>
<evidence type="ECO:0000256" key="1">
    <source>
        <dbReference type="SAM" id="Coils"/>
    </source>
</evidence>
<feature type="transmembrane region" description="Helical" evidence="2">
    <location>
        <begin position="114"/>
        <end position="132"/>
    </location>
</feature>
<evidence type="ECO:0000259" key="3">
    <source>
        <dbReference type="PROSITE" id="PS50195"/>
    </source>
</evidence>
<dbReference type="AlphaFoldDB" id="A0A8S1JUM5"/>
<dbReference type="Proteomes" id="UP000688137">
    <property type="component" value="Unassembled WGS sequence"/>
</dbReference>
<feature type="domain" description="PX" evidence="3">
    <location>
        <begin position="485"/>
        <end position="594"/>
    </location>
</feature>
<dbReference type="GO" id="GO:0035091">
    <property type="term" value="F:phosphatidylinositol binding"/>
    <property type="evidence" value="ECO:0007669"/>
    <property type="project" value="InterPro"/>
</dbReference>
<feature type="coiled-coil region" evidence="1">
    <location>
        <begin position="427"/>
        <end position="489"/>
    </location>
</feature>